<protein>
    <recommendedName>
        <fullName evidence="3">Thioesterase domain-containing protein</fullName>
    </recommendedName>
</protein>
<dbReference type="PATRIC" id="fig|1423718.3.peg.1375"/>
<reference evidence="4 5" key="1">
    <citation type="journal article" date="2015" name="Genome Announc.">
        <title>Expanding the biotechnology potential of lactobacilli through comparative genomics of 213 strains and associated genera.</title>
        <authorList>
            <person name="Sun Z."/>
            <person name="Harris H.M."/>
            <person name="McCann A."/>
            <person name="Guo C."/>
            <person name="Argimon S."/>
            <person name="Zhang W."/>
            <person name="Yang X."/>
            <person name="Jeffery I.B."/>
            <person name="Cooney J.C."/>
            <person name="Kagawa T.F."/>
            <person name="Liu W."/>
            <person name="Song Y."/>
            <person name="Salvetti E."/>
            <person name="Wrobel A."/>
            <person name="Rasinkangas P."/>
            <person name="Parkhill J."/>
            <person name="Rea M.C."/>
            <person name="O'Sullivan O."/>
            <person name="Ritari J."/>
            <person name="Douillard F.P."/>
            <person name="Paul Ross R."/>
            <person name="Yang R."/>
            <person name="Briner A.E."/>
            <person name="Felis G.E."/>
            <person name="de Vos W.M."/>
            <person name="Barrangou R."/>
            <person name="Klaenhammer T.R."/>
            <person name="Caufield P.W."/>
            <person name="Cui Y."/>
            <person name="Zhang H."/>
            <person name="O'Toole P.W."/>
        </authorList>
    </citation>
    <scope>NUCLEOTIDE SEQUENCE [LARGE SCALE GENOMIC DNA]</scope>
    <source>
        <strain evidence="4 5">DSM 20509</strain>
    </source>
</reference>
<dbReference type="PANTHER" id="PTHR43240:SF5">
    <property type="entry name" value="1,4-DIHYDROXY-2-NAPHTHOYL-COA THIOESTERASE 1"/>
    <property type="match status" value="1"/>
</dbReference>
<dbReference type="AlphaFoldDB" id="A0A0R2AEP7"/>
<feature type="domain" description="Thioesterase" evidence="3">
    <location>
        <begin position="33"/>
        <end position="101"/>
    </location>
</feature>
<gene>
    <name evidence="4" type="ORF">FC14_GL001314</name>
</gene>
<organism evidence="4 5">
    <name type="scientific">Ligilactobacillus agilis DSM 20509</name>
    <dbReference type="NCBI Taxonomy" id="1423718"/>
    <lineage>
        <taxon>Bacteria</taxon>
        <taxon>Bacillati</taxon>
        <taxon>Bacillota</taxon>
        <taxon>Bacilli</taxon>
        <taxon>Lactobacillales</taxon>
        <taxon>Lactobacillaceae</taxon>
        <taxon>Ligilactobacillus</taxon>
    </lineage>
</organism>
<dbReference type="Proteomes" id="UP000051008">
    <property type="component" value="Unassembled WGS sequence"/>
</dbReference>
<dbReference type="GeneID" id="75136282"/>
<dbReference type="Gene3D" id="3.10.129.10">
    <property type="entry name" value="Hotdog Thioesterase"/>
    <property type="match status" value="1"/>
</dbReference>
<accession>A0A0R2AEP7</accession>
<dbReference type="EMBL" id="AYYP01000012">
    <property type="protein sequence ID" value="KRM65629.1"/>
    <property type="molecule type" value="Genomic_DNA"/>
</dbReference>
<evidence type="ECO:0000313" key="5">
    <source>
        <dbReference type="Proteomes" id="UP000051008"/>
    </source>
</evidence>
<keyword evidence="5" id="KW-1185">Reference proteome</keyword>
<dbReference type="InterPro" id="IPR003736">
    <property type="entry name" value="PAAI_dom"/>
</dbReference>
<dbReference type="GO" id="GO:0061522">
    <property type="term" value="F:1,4-dihydroxy-2-naphthoyl-CoA thioesterase activity"/>
    <property type="evidence" value="ECO:0007669"/>
    <property type="project" value="TreeGrafter"/>
</dbReference>
<dbReference type="Pfam" id="PF03061">
    <property type="entry name" value="4HBT"/>
    <property type="match status" value="1"/>
</dbReference>
<dbReference type="SUPFAM" id="SSF54637">
    <property type="entry name" value="Thioesterase/thiol ester dehydrase-isomerase"/>
    <property type="match status" value="1"/>
</dbReference>
<comment type="caution">
    <text evidence="4">The sequence shown here is derived from an EMBL/GenBank/DDBJ whole genome shotgun (WGS) entry which is preliminary data.</text>
</comment>
<proteinExistence type="inferred from homology"/>
<dbReference type="CDD" id="cd03443">
    <property type="entry name" value="PaaI_thioesterase"/>
    <property type="match status" value="1"/>
</dbReference>
<name>A0A0R2AEP7_9LACO</name>
<dbReference type="OrthoDB" id="9798208at2"/>
<evidence type="ECO:0000313" key="4">
    <source>
        <dbReference type="EMBL" id="KRM65629.1"/>
    </source>
</evidence>
<keyword evidence="2" id="KW-0378">Hydrolase</keyword>
<dbReference type="NCBIfam" id="TIGR00369">
    <property type="entry name" value="unchar_dom_1"/>
    <property type="match status" value="1"/>
</dbReference>
<sequence length="121" mass="13285">MNLLEELEINQELLSKTEVRLTMPIKPKHLQPYGLLHGGLNAVLAESAASLGANLYCQPDQFPVGLDITTHHLKAAQAGKTLTVIASPLSLGRTIHVWQAKTYLNQTVTSFSTITLKINRK</sequence>
<dbReference type="PANTHER" id="PTHR43240">
    <property type="entry name" value="1,4-DIHYDROXY-2-NAPHTHOYL-COA THIOESTERASE 1"/>
    <property type="match status" value="1"/>
</dbReference>
<evidence type="ECO:0000256" key="2">
    <source>
        <dbReference type="ARBA" id="ARBA00022801"/>
    </source>
</evidence>
<evidence type="ECO:0000256" key="1">
    <source>
        <dbReference type="ARBA" id="ARBA00008324"/>
    </source>
</evidence>
<dbReference type="RefSeq" id="WP_056976086.1">
    <property type="nucleotide sequence ID" value="NZ_AYYP01000012.1"/>
</dbReference>
<dbReference type="InterPro" id="IPR029069">
    <property type="entry name" value="HotDog_dom_sf"/>
</dbReference>
<dbReference type="GO" id="GO:0005829">
    <property type="term" value="C:cytosol"/>
    <property type="evidence" value="ECO:0007669"/>
    <property type="project" value="TreeGrafter"/>
</dbReference>
<evidence type="ECO:0000259" key="3">
    <source>
        <dbReference type="Pfam" id="PF03061"/>
    </source>
</evidence>
<comment type="similarity">
    <text evidence="1">Belongs to the thioesterase PaaI family.</text>
</comment>
<dbReference type="InterPro" id="IPR006683">
    <property type="entry name" value="Thioestr_dom"/>
</dbReference>